<evidence type="ECO:0000256" key="1">
    <source>
        <dbReference type="ARBA" id="ARBA00006046"/>
    </source>
</evidence>
<name>A0A486XXV6_9GAMM</name>
<dbReference type="InterPro" id="IPR036188">
    <property type="entry name" value="FAD/NAD-bd_sf"/>
</dbReference>
<dbReference type="EMBL" id="CAAJGR010000034">
    <property type="protein sequence ID" value="VHO06638.1"/>
    <property type="molecule type" value="Genomic_DNA"/>
</dbReference>
<reference evidence="2" key="1">
    <citation type="submission" date="2019-04" db="EMBL/GenBank/DDBJ databases">
        <authorList>
            <person name="Brambilla D."/>
        </authorList>
    </citation>
    <scope>NUCLEOTIDE SEQUENCE</scope>
    <source>
        <strain evidence="2">BAL1</strain>
    </source>
</reference>
<dbReference type="Gene3D" id="3.50.50.60">
    <property type="entry name" value="FAD/NAD(P)-binding domain"/>
    <property type="match status" value="1"/>
</dbReference>
<gene>
    <name evidence="2" type="ORF">BAL341_3650</name>
</gene>
<comment type="similarity">
    <text evidence="1">Belongs to the carotenoid/retinoid oxidoreductase family.</text>
</comment>
<dbReference type="Pfam" id="PF13450">
    <property type="entry name" value="NAD_binding_8"/>
    <property type="match status" value="1"/>
</dbReference>
<accession>A0A486XXV6</accession>
<sequence length="444" mass="48981">MAVVAIIGGGIGGLIAAHVIKQYSPSSKVKIIEGGPRVGGLLGLSHQSGNYQFDIGTHIPAQTLIDELDQWLFGELYDDESWQIIHRIKGANYYQGRIDQQHHNIASQDIYDKLSDGIDAGAVPNLKQDYQFRFGEMLALDVFLPLIRKFVPYPAEDLEPEVKRYFALDRLSQHGGRNPSKHSGSSPLAETRINLANRVIPLAIYPKNGDGVYRWIKHLSAKLHLEGVEVLTNKKLVDLQAQEKKITAIKFADGATIACDYLIWSAPIESLAQIAEPELAASLKKFYSRTTIKILHFVFNKAFDVDSHYINCFSSEFDPYRITLYDNFAGHHGDGYRCTVEVVGERAFAPSCTADGIVQQLHKMGILSDGTQVLYRHETTIENGFPVRKVGASDAASALCDSLASRYSNLLLTGSAKPGVFFANDVMINTYSDLTGVMADGSLV</sequence>
<dbReference type="GO" id="GO:0016853">
    <property type="term" value="F:isomerase activity"/>
    <property type="evidence" value="ECO:0007669"/>
    <property type="project" value="UniProtKB-KW"/>
</dbReference>
<dbReference type="EC" id="5.2.-.-" evidence="2"/>
<organism evidence="2">
    <name type="scientific">Rheinheimera sp. BAL341</name>
    <dbReference type="NCBI Taxonomy" id="1708203"/>
    <lineage>
        <taxon>Bacteria</taxon>
        <taxon>Pseudomonadati</taxon>
        <taxon>Pseudomonadota</taxon>
        <taxon>Gammaproteobacteria</taxon>
        <taxon>Chromatiales</taxon>
        <taxon>Chromatiaceae</taxon>
        <taxon>Rheinheimera</taxon>
    </lineage>
</organism>
<protein>
    <submittedName>
        <fullName evidence="2">Carotenoid cis-trans isomerase</fullName>
        <ecNumber evidence="2">5.2.-.-</ecNumber>
    </submittedName>
</protein>
<evidence type="ECO:0000313" key="2">
    <source>
        <dbReference type="EMBL" id="VHO06638.1"/>
    </source>
</evidence>
<keyword evidence="2" id="KW-0413">Isomerase</keyword>
<dbReference type="AlphaFoldDB" id="A0A486XXV6"/>
<dbReference type="PANTHER" id="PTHR43734:SF1">
    <property type="entry name" value="PHYTOENE DESATURASE"/>
    <property type="match status" value="1"/>
</dbReference>
<dbReference type="PANTHER" id="PTHR43734">
    <property type="entry name" value="PHYTOENE DESATURASE"/>
    <property type="match status" value="1"/>
</dbReference>
<dbReference type="SUPFAM" id="SSF51905">
    <property type="entry name" value="FAD/NAD(P)-binding domain"/>
    <property type="match status" value="1"/>
</dbReference>
<proteinExistence type="inferred from homology"/>